<dbReference type="Pfam" id="PF08433">
    <property type="entry name" value="KTI12"/>
    <property type="match status" value="1"/>
</dbReference>
<organism evidence="5 6">
    <name type="scientific">Artemia franciscana</name>
    <name type="common">Brine shrimp</name>
    <name type="synonym">Artemia sanfranciscana</name>
    <dbReference type="NCBI Taxonomy" id="6661"/>
    <lineage>
        <taxon>Eukaryota</taxon>
        <taxon>Metazoa</taxon>
        <taxon>Ecdysozoa</taxon>
        <taxon>Arthropoda</taxon>
        <taxon>Crustacea</taxon>
        <taxon>Branchiopoda</taxon>
        <taxon>Anostraca</taxon>
        <taxon>Artemiidae</taxon>
        <taxon>Artemia</taxon>
    </lineage>
</organism>
<dbReference type="Proteomes" id="UP001187531">
    <property type="component" value="Unassembled WGS sequence"/>
</dbReference>
<dbReference type="AlphaFoldDB" id="A0AA88IAG1"/>
<protein>
    <recommendedName>
        <fullName evidence="4">Protein KTI12 homolog</fullName>
    </recommendedName>
</protein>
<accession>A0AA88IAG1</accession>
<dbReference type="PANTHER" id="PTHR12435">
    <property type="match status" value="1"/>
</dbReference>
<comment type="similarity">
    <text evidence="3">Belongs to the KTI12 family.</text>
</comment>
<dbReference type="GO" id="GO:0005524">
    <property type="term" value="F:ATP binding"/>
    <property type="evidence" value="ECO:0007669"/>
    <property type="project" value="UniProtKB-KW"/>
</dbReference>
<reference evidence="5" key="1">
    <citation type="submission" date="2023-07" db="EMBL/GenBank/DDBJ databases">
        <title>Chromosome-level genome assembly of Artemia franciscana.</title>
        <authorList>
            <person name="Jo E."/>
        </authorList>
    </citation>
    <scope>NUCLEOTIDE SEQUENCE</scope>
    <source>
        <tissue evidence="5">Whole body</tissue>
    </source>
</reference>
<dbReference type="EMBL" id="JAVRJZ010000002">
    <property type="protein sequence ID" value="KAK2725603.1"/>
    <property type="molecule type" value="Genomic_DNA"/>
</dbReference>
<evidence type="ECO:0000256" key="4">
    <source>
        <dbReference type="ARBA" id="ARBA00026170"/>
    </source>
</evidence>
<keyword evidence="2" id="KW-0067">ATP-binding</keyword>
<dbReference type="InterPro" id="IPR027417">
    <property type="entry name" value="P-loop_NTPase"/>
</dbReference>
<evidence type="ECO:0000256" key="3">
    <source>
        <dbReference type="ARBA" id="ARBA00025768"/>
    </source>
</evidence>
<dbReference type="InterPro" id="IPR013641">
    <property type="entry name" value="KTI12/PSTK"/>
</dbReference>
<keyword evidence="6" id="KW-1185">Reference proteome</keyword>
<proteinExistence type="inferred from homology"/>
<sequence>MPLVVISGIPCSGKTYFANRLAAALTKQGKECIIVSETNQYPKDVLFSDTRLEKDLRGFIKSEVQRLLTSDLVVIVDSKNYIKGYRYELYCISKSVGSTQVTVHCDILPEDAWKRNLQLPLSDQYSKSVFDALVFRYEAPDSRNRWDSPLFTARSGEEPPVDDVIISLYGRKPPPPNQSTQSQPLSATNFLYELDQATQKVVSHILEMQKVVGQGSKIQVPGSNETFTFARMYTTAELSRLKRQFISYTKSHPLQDASKIPTLFLSYLKQTLA</sequence>
<gene>
    <name evidence="5" type="ORF">QYM36_000189</name>
</gene>
<dbReference type="Gene3D" id="3.40.50.300">
    <property type="entry name" value="P-loop containing nucleotide triphosphate hydrolases"/>
    <property type="match status" value="1"/>
</dbReference>
<comment type="caution">
    <text evidence="5">The sequence shown here is derived from an EMBL/GenBank/DDBJ whole genome shotgun (WGS) entry which is preliminary data.</text>
</comment>
<keyword evidence="1" id="KW-0547">Nucleotide-binding</keyword>
<name>A0AA88IAG1_ARTSF</name>
<evidence type="ECO:0000313" key="6">
    <source>
        <dbReference type="Proteomes" id="UP001187531"/>
    </source>
</evidence>
<evidence type="ECO:0000256" key="2">
    <source>
        <dbReference type="ARBA" id="ARBA00022840"/>
    </source>
</evidence>
<dbReference type="SUPFAM" id="SSF52540">
    <property type="entry name" value="P-loop containing nucleoside triphosphate hydrolases"/>
    <property type="match status" value="1"/>
</dbReference>
<evidence type="ECO:0000256" key="1">
    <source>
        <dbReference type="ARBA" id="ARBA00022741"/>
    </source>
</evidence>
<evidence type="ECO:0000313" key="5">
    <source>
        <dbReference type="EMBL" id="KAK2725603.1"/>
    </source>
</evidence>
<dbReference type="EMBL" id="JAVRJZ010000002">
    <property type="protein sequence ID" value="KAK2725604.1"/>
    <property type="molecule type" value="Genomic_DNA"/>
</dbReference>